<protein>
    <recommendedName>
        <fullName evidence="4">Peptidase A2 domain-containing protein</fullName>
    </recommendedName>
</protein>
<dbReference type="Proteomes" id="UP000198211">
    <property type="component" value="Unassembled WGS sequence"/>
</dbReference>
<evidence type="ECO:0000313" key="2">
    <source>
        <dbReference type="EMBL" id="OWZ09242.1"/>
    </source>
</evidence>
<organism evidence="2 3">
    <name type="scientific">Phytophthora megakarya</name>
    <dbReference type="NCBI Taxonomy" id="4795"/>
    <lineage>
        <taxon>Eukaryota</taxon>
        <taxon>Sar</taxon>
        <taxon>Stramenopiles</taxon>
        <taxon>Oomycota</taxon>
        <taxon>Peronosporomycetes</taxon>
        <taxon>Peronosporales</taxon>
        <taxon>Peronosporaceae</taxon>
        <taxon>Phytophthora</taxon>
    </lineage>
</organism>
<keyword evidence="3" id="KW-1185">Reference proteome</keyword>
<reference evidence="3" key="1">
    <citation type="submission" date="2017-03" db="EMBL/GenBank/DDBJ databases">
        <title>Phytopthora megakarya and P. palmivora, two closely related causual agents of cacao black pod achieved similar genome size and gene model numbers by different mechanisms.</title>
        <authorList>
            <person name="Ali S."/>
            <person name="Shao J."/>
            <person name="Larry D.J."/>
            <person name="Kronmiller B."/>
            <person name="Shen D."/>
            <person name="Strem M.D."/>
            <person name="Melnick R.L."/>
            <person name="Guiltinan M.J."/>
            <person name="Tyler B.M."/>
            <person name="Meinhardt L.W."/>
            <person name="Bailey B.A."/>
        </authorList>
    </citation>
    <scope>NUCLEOTIDE SEQUENCE [LARGE SCALE GENOMIC DNA]</scope>
    <source>
        <strain evidence="3">zdho120</strain>
    </source>
</reference>
<gene>
    <name evidence="2" type="ORF">PHMEG_00018083</name>
</gene>
<comment type="caution">
    <text evidence="2">The sequence shown here is derived from an EMBL/GenBank/DDBJ whole genome shotgun (WGS) entry which is preliminary data.</text>
</comment>
<dbReference type="AlphaFoldDB" id="A0A225VV72"/>
<feature type="region of interest" description="Disordered" evidence="1">
    <location>
        <begin position="1"/>
        <end position="82"/>
    </location>
</feature>
<feature type="compositionally biased region" description="Basic and acidic residues" evidence="1">
    <location>
        <begin position="57"/>
        <end position="82"/>
    </location>
</feature>
<proteinExistence type="predicted"/>
<name>A0A225VV72_9STRA</name>
<evidence type="ECO:0008006" key="4">
    <source>
        <dbReference type="Google" id="ProtNLM"/>
    </source>
</evidence>
<accession>A0A225VV72</accession>
<dbReference type="EMBL" id="NBNE01002861">
    <property type="protein sequence ID" value="OWZ09242.1"/>
    <property type="molecule type" value="Genomic_DNA"/>
</dbReference>
<evidence type="ECO:0000256" key="1">
    <source>
        <dbReference type="SAM" id="MobiDB-lite"/>
    </source>
</evidence>
<sequence length="408" mass="45957">MESKRMVVNAKPRRKQTVSSGEEPDEKPRKNRLKAAVKKTAGQEERGQETSAGRRRVSADGSKDVDVKARNDKYLQKREQTRVSEKTRCGRLNGVMSFEWRRQHHQRYSTEGKRKSSEPDRVNLVARTTETSTADGDRGEYVGAEDGLSTATTKIDGERRHVKLDSGARYTIAGTNWMSYDDKVVEKAPVDYVEGIGGFSSMLCVEIPAERCVQRSPVYQYVGCLDELLIGVEFMKERSAVMDVHSNAVRYNTMDELWSSLLEHTRDLEAGRLLLYVWHDLSGSAVTPVQVAVAAEDEERGIFVSMVQVVAGMLVTTLMEVRNGMTWVPAINSSLREVRLPSKHKLGTWIPLDKGMEVLEMSGNLRDEKLLNDLGNDNAPLDNEHKLNIGATDEGDQRLIKQLLRVYR</sequence>
<evidence type="ECO:0000313" key="3">
    <source>
        <dbReference type="Proteomes" id="UP000198211"/>
    </source>
</evidence>